<dbReference type="Proteomes" id="UP000192356">
    <property type="component" value="Unassembled WGS sequence"/>
</dbReference>
<dbReference type="PANTHER" id="PTHR12728:SF0">
    <property type="entry name" value="RIBOSOME PRODUCTION FACTOR 2 HOMOLOG"/>
    <property type="match status" value="1"/>
</dbReference>
<dbReference type="Proteomes" id="UP000192501">
    <property type="component" value="Unassembled WGS sequence"/>
</dbReference>
<evidence type="ECO:0000313" key="9">
    <source>
        <dbReference type="Proteomes" id="UP000192501"/>
    </source>
</evidence>
<gene>
    <name evidence="7" type="primary">RPF2</name>
    <name evidence="7" type="ORF">A0H76_1225</name>
    <name evidence="6" type="ORF">HERIO_520</name>
</gene>
<keyword evidence="3 4" id="KW-0539">Nucleus</keyword>
<feature type="domain" description="Brix" evidence="5">
    <location>
        <begin position="36"/>
        <end position="178"/>
    </location>
</feature>
<dbReference type="PANTHER" id="PTHR12728">
    <property type="entry name" value="BRIX DOMAIN CONTAINING PROTEIN"/>
    <property type="match status" value="1"/>
</dbReference>
<dbReference type="EMBL" id="LTAI01000264">
    <property type="protein sequence ID" value="ORD99207.1"/>
    <property type="molecule type" value="Genomic_DNA"/>
</dbReference>
<evidence type="ECO:0000256" key="2">
    <source>
        <dbReference type="ARBA" id="ARBA00010782"/>
    </source>
</evidence>
<evidence type="ECO:0000256" key="3">
    <source>
        <dbReference type="ARBA" id="ARBA00023242"/>
    </source>
</evidence>
<dbReference type="EMBL" id="LVKB01000016">
    <property type="protein sequence ID" value="ORD97610.1"/>
    <property type="molecule type" value="Genomic_DNA"/>
</dbReference>
<evidence type="ECO:0000259" key="5">
    <source>
        <dbReference type="Pfam" id="PF04427"/>
    </source>
</evidence>
<comment type="similarity">
    <text evidence="2 4">Belongs to the RPF2 family.</text>
</comment>
<proteinExistence type="inferred from homology"/>
<evidence type="ECO:0000256" key="4">
    <source>
        <dbReference type="RuleBase" id="RU367086"/>
    </source>
</evidence>
<accession>A0A1X0QHF4</accession>
<dbReference type="GO" id="GO:0005730">
    <property type="term" value="C:nucleolus"/>
    <property type="evidence" value="ECO:0007669"/>
    <property type="project" value="UniProtKB-SubCell"/>
</dbReference>
<evidence type="ECO:0000313" key="8">
    <source>
        <dbReference type="Proteomes" id="UP000192356"/>
    </source>
</evidence>
<comment type="caution">
    <text evidence="7">The sequence shown here is derived from an EMBL/GenBank/DDBJ whole genome shotgun (WGS) entry which is preliminary data.</text>
</comment>
<evidence type="ECO:0000256" key="1">
    <source>
        <dbReference type="ARBA" id="ARBA00004604"/>
    </source>
</evidence>
<dbReference type="InterPro" id="IPR039770">
    <property type="entry name" value="Rpf2"/>
</dbReference>
<dbReference type="GO" id="GO:0019843">
    <property type="term" value="F:rRNA binding"/>
    <property type="evidence" value="ECO:0007669"/>
    <property type="project" value="UniProtKB-UniRule"/>
</dbReference>
<dbReference type="VEuPathDB" id="MicrosporidiaDB:A0H76_1225"/>
<sequence length="236" mass="27655">MSKLKNSIIRKSLLSINKSELEVIKEILKLRGNSIHINENYKESSKAIAYCQKKKANLFISSLKENSEYKLVIGRIFNKDLIDLVKFDIINTKSFKEYNKIPPEVFSKSALIISNLKDERLINLFIDVFNNRSLKINLDSVNYSWVINEINGIIKISYNRILKDMSLDEIGPSIELKVNDYYFNEEKFNMSIPVKNKKQKNVFKSVYHDKIGKIYKDKQNLNFVKKNRSQAKKFVE</sequence>
<dbReference type="OrthoDB" id="407658at2759"/>
<dbReference type="VEuPathDB" id="MicrosporidiaDB:HERIO_520"/>
<dbReference type="GO" id="GO:0000463">
    <property type="term" value="P:maturation of LSU-rRNA from tricistronic rRNA transcript (SSU-rRNA, 5.8S rRNA, LSU-rRNA)"/>
    <property type="evidence" value="ECO:0007669"/>
    <property type="project" value="TreeGrafter"/>
</dbReference>
<evidence type="ECO:0000313" key="7">
    <source>
        <dbReference type="EMBL" id="ORD99207.1"/>
    </source>
</evidence>
<comment type="subcellular location">
    <subcellularLocation>
        <location evidence="1 4">Nucleus</location>
        <location evidence="1 4">Nucleolus</location>
    </subcellularLocation>
</comment>
<organism evidence="7 9">
    <name type="scientific">Hepatospora eriocheir</name>
    <dbReference type="NCBI Taxonomy" id="1081669"/>
    <lineage>
        <taxon>Eukaryota</taxon>
        <taxon>Fungi</taxon>
        <taxon>Fungi incertae sedis</taxon>
        <taxon>Microsporidia</taxon>
        <taxon>Hepatosporidae</taxon>
        <taxon>Hepatospora</taxon>
    </lineage>
</organism>
<dbReference type="AlphaFoldDB" id="A0A1X0QHF4"/>
<dbReference type="InterPro" id="IPR007109">
    <property type="entry name" value="Brix"/>
</dbReference>
<keyword evidence="8" id="KW-1185">Reference proteome</keyword>
<dbReference type="GO" id="GO:0000027">
    <property type="term" value="P:ribosomal large subunit assembly"/>
    <property type="evidence" value="ECO:0007669"/>
    <property type="project" value="InterPro"/>
</dbReference>
<name>A0A1X0QHF4_9MICR</name>
<dbReference type="Pfam" id="PF04427">
    <property type="entry name" value="Brix"/>
    <property type="match status" value="1"/>
</dbReference>
<reference evidence="8 9" key="1">
    <citation type="journal article" date="2017" name="Environ. Microbiol.">
        <title>Decay of the glycolytic pathway and adaptation to intranuclear parasitism within Enterocytozoonidae microsporidia.</title>
        <authorList>
            <person name="Wiredu Boakye D."/>
            <person name="Jaroenlak P."/>
            <person name="Prachumwat A."/>
            <person name="Williams T.A."/>
            <person name="Bateman K.S."/>
            <person name="Itsathitphaisarn O."/>
            <person name="Sritunyalucksana K."/>
            <person name="Paszkiewicz K.H."/>
            <person name="Moore K.A."/>
            <person name="Stentiford G.D."/>
            <person name="Williams B.A."/>
        </authorList>
    </citation>
    <scope>NUCLEOTIDE SEQUENCE [LARGE SCALE GENOMIC DNA]</scope>
    <source>
        <strain evidence="7">Canceri</strain>
        <strain evidence="9">canceri</strain>
        <strain evidence="6 8">GB1</strain>
    </source>
</reference>
<protein>
    <recommendedName>
        <fullName evidence="4">Ribosome production factor 2 homolog</fullName>
    </recommendedName>
    <alternativeName>
        <fullName evidence="4">Ribosome biogenesis protein RPF2 homolog</fullName>
    </alternativeName>
</protein>
<evidence type="ECO:0000313" key="6">
    <source>
        <dbReference type="EMBL" id="ORD97610.1"/>
    </source>
</evidence>